<dbReference type="SMART" id="SM00382">
    <property type="entry name" value="AAA"/>
    <property type="match status" value="1"/>
</dbReference>
<dbReference type="Pfam" id="PF25601">
    <property type="entry name" value="AAA_lid_14"/>
    <property type="match status" value="1"/>
</dbReference>
<evidence type="ECO:0000256" key="1">
    <source>
        <dbReference type="ARBA" id="ARBA00022741"/>
    </source>
</evidence>
<dbReference type="InterPro" id="IPR009057">
    <property type="entry name" value="Homeodomain-like_sf"/>
</dbReference>
<dbReference type="InterPro" id="IPR025662">
    <property type="entry name" value="Sigma_54_int_dom_ATP-bd_1"/>
</dbReference>
<dbReference type="GO" id="GO:0043565">
    <property type="term" value="F:sequence-specific DNA binding"/>
    <property type="evidence" value="ECO:0007669"/>
    <property type="project" value="InterPro"/>
</dbReference>
<dbReference type="Proteomes" id="UP000886069">
    <property type="component" value="Unassembled WGS sequence"/>
</dbReference>
<keyword evidence="1" id="KW-0547">Nucleotide-binding</keyword>
<evidence type="ECO:0000256" key="2">
    <source>
        <dbReference type="ARBA" id="ARBA00022840"/>
    </source>
</evidence>
<dbReference type="Gene3D" id="3.40.50.300">
    <property type="entry name" value="P-loop containing nucleotide triphosphate hydrolases"/>
    <property type="match status" value="1"/>
</dbReference>
<dbReference type="SUPFAM" id="SSF46689">
    <property type="entry name" value="Homeodomain-like"/>
    <property type="match status" value="1"/>
</dbReference>
<name>A0A7V2AWA9_UNCEI</name>
<dbReference type="SMART" id="SM00091">
    <property type="entry name" value="PAS"/>
    <property type="match status" value="1"/>
</dbReference>
<comment type="caution">
    <text evidence="8">The sequence shown here is derived from an EMBL/GenBank/DDBJ whole genome shotgun (WGS) entry which is preliminary data.</text>
</comment>
<dbReference type="CDD" id="cd00130">
    <property type="entry name" value="PAS"/>
    <property type="match status" value="1"/>
</dbReference>
<dbReference type="Gene3D" id="1.10.10.60">
    <property type="entry name" value="Homeodomain-like"/>
    <property type="match status" value="1"/>
</dbReference>
<dbReference type="PROSITE" id="PS00676">
    <property type="entry name" value="SIGMA54_INTERACT_2"/>
    <property type="match status" value="1"/>
</dbReference>
<dbReference type="Pfam" id="PF02954">
    <property type="entry name" value="HTH_8"/>
    <property type="match status" value="1"/>
</dbReference>
<dbReference type="SUPFAM" id="SSF52540">
    <property type="entry name" value="P-loop containing nucleoside triphosphate hydrolases"/>
    <property type="match status" value="1"/>
</dbReference>
<dbReference type="InterPro" id="IPR025943">
    <property type="entry name" value="Sigma_54_int_dom_ATP-bd_2"/>
</dbReference>
<dbReference type="Gene3D" id="1.10.8.60">
    <property type="match status" value="1"/>
</dbReference>
<dbReference type="InterPro" id="IPR035965">
    <property type="entry name" value="PAS-like_dom_sf"/>
</dbReference>
<dbReference type="SUPFAM" id="SSF55785">
    <property type="entry name" value="PYP-like sensor domain (PAS domain)"/>
    <property type="match status" value="1"/>
</dbReference>
<evidence type="ECO:0000259" key="7">
    <source>
        <dbReference type="PROSITE" id="PS50112"/>
    </source>
</evidence>
<dbReference type="InterPro" id="IPR000014">
    <property type="entry name" value="PAS"/>
</dbReference>
<evidence type="ECO:0000256" key="3">
    <source>
        <dbReference type="ARBA" id="ARBA00023015"/>
    </source>
</evidence>
<dbReference type="PROSITE" id="PS00675">
    <property type="entry name" value="SIGMA54_INTERACT_1"/>
    <property type="match status" value="1"/>
</dbReference>
<evidence type="ECO:0000256" key="5">
    <source>
        <dbReference type="ARBA" id="ARBA00023163"/>
    </source>
</evidence>
<feature type="domain" description="Sigma-54 factor interaction" evidence="6">
    <location>
        <begin position="133"/>
        <end position="362"/>
    </location>
</feature>
<dbReference type="InterPro" id="IPR025944">
    <property type="entry name" value="Sigma_54_int_dom_CS"/>
</dbReference>
<dbReference type="Gene3D" id="3.30.450.20">
    <property type="entry name" value="PAS domain"/>
    <property type="match status" value="1"/>
</dbReference>
<dbReference type="GO" id="GO:0005524">
    <property type="term" value="F:ATP binding"/>
    <property type="evidence" value="ECO:0007669"/>
    <property type="project" value="UniProtKB-KW"/>
</dbReference>
<keyword evidence="5" id="KW-0804">Transcription</keyword>
<accession>A0A7V2AWA9</accession>
<keyword evidence="2" id="KW-0067">ATP-binding</keyword>
<reference evidence="8" key="1">
    <citation type="journal article" date="2020" name="mSystems">
        <title>Genome- and Community-Level Interaction Insights into Carbon Utilization and Element Cycling Functions of Hydrothermarchaeota in Hydrothermal Sediment.</title>
        <authorList>
            <person name="Zhou Z."/>
            <person name="Liu Y."/>
            <person name="Xu W."/>
            <person name="Pan J."/>
            <person name="Luo Z.H."/>
            <person name="Li M."/>
        </authorList>
    </citation>
    <scope>NUCLEOTIDE SEQUENCE [LARGE SCALE GENOMIC DNA]</scope>
    <source>
        <strain evidence="8">SpSt-1233</strain>
    </source>
</reference>
<organism evidence="8">
    <name type="scientific">Eiseniibacteriota bacterium</name>
    <dbReference type="NCBI Taxonomy" id="2212470"/>
    <lineage>
        <taxon>Bacteria</taxon>
        <taxon>Candidatus Eiseniibacteriota</taxon>
    </lineage>
</organism>
<dbReference type="PROSITE" id="PS50112">
    <property type="entry name" value="PAS"/>
    <property type="match status" value="1"/>
</dbReference>
<dbReference type="EMBL" id="DSEC01000601">
    <property type="protein sequence ID" value="HER44458.1"/>
    <property type="molecule type" value="Genomic_DNA"/>
</dbReference>
<proteinExistence type="predicted"/>
<dbReference type="InterPro" id="IPR027417">
    <property type="entry name" value="P-loop_NTPase"/>
</dbReference>
<sequence length="442" mass="49931">MSRDRDIILDSINEGVFTVDEHWRITSFNRAAEEITGIPRSRAVGQPCKDIFRTNICERRCALAETMRTGKPIIGKRITMLDIEGRQKPMSVNTALLKDQRGNIIGGVETFSDLSRIERLRKEIRREYEFADIIGRSHRMRELFDILPSIAESSSTVLIEGESGTGKELIARAIHSLSPRRRRPFIAVNCGALPDTLLESELFGYKAGAFTDAKKDKPGRFALAEGGTLLLDEIGDVSPAMQVRLLRFLQEKVYEPLGSLKSFKSDVRVIAATNRDLARLVKKGRFREDLYYRVNVMKLEVPPLRERLEDIPHLVAHFIARFNSLQGKEVAGISDDALACLMSHDFPGNVRELENIIERAFVLCRTGEIETAHLHSWICESELGGEAQQRGQLSLEQMEAAFLVNALRRHNWNRTRTAEALGMHKTTIFRKIKALGLKVPKG</sequence>
<evidence type="ECO:0000259" key="6">
    <source>
        <dbReference type="PROSITE" id="PS50045"/>
    </source>
</evidence>
<dbReference type="InterPro" id="IPR002078">
    <property type="entry name" value="Sigma_54_int"/>
</dbReference>
<evidence type="ECO:0000256" key="4">
    <source>
        <dbReference type="ARBA" id="ARBA00023125"/>
    </source>
</evidence>
<dbReference type="Pfam" id="PF00158">
    <property type="entry name" value="Sigma54_activat"/>
    <property type="match status" value="1"/>
</dbReference>
<keyword evidence="3" id="KW-0805">Transcription regulation</keyword>
<dbReference type="FunFam" id="3.40.50.300:FF:000006">
    <property type="entry name" value="DNA-binding transcriptional regulator NtrC"/>
    <property type="match status" value="1"/>
</dbReference>
<dbReference type="Pfam" id="PF08448">
    <property type="entry name" value="PAS_4"/>
    <property type="match status" value="1"/>
</dbReference>
<dbReference type="InterPro" id="IPR013656">
    <property type="entry name" value="PAS_4"/>
</dbReference>
<dbReference type="NCBIfam" id="TIGR00229">
    <property type="entry name" value="sensory_box"/>
    <property type="match status" value="1"/>
</dbReference>
<dbReference type="PANTHER" id="PTHR32071">
    <property type="entry name" value="TRANSCRIPTIONAL REGULATORY PROTEIN"/>
    <property type="match status" value="1"/>
</dbReference>
<keyword evidence="4" id="KW-0238">DNA-binding</keyword>
<dbReference type="InterPro" id="IPR003593">
    <property type="entry name" value="AAA+_ATPase"/>
</dbReference>
<dbReference type="InterPro" id="IPR058031">
    <property type="entry name" value="AAA_lid_NorR"/>
</dbReference>
<feature type="domain" description="PAS" evidence="7">
    <location>
        <begin position="8"/>
        <end position="46"/>
    </location>
</feature>
<dbReference type="CDD" id="cd00009">
    <property type="entry name" value="AAA"/>
    <property type="match status" value="1"/>
</dbReference>
<dbReference type="PANTHER" id="PTHR32071:SF122">
    <property type="entry name" value="SIGMA FACTOR"/>
    <property type="match status" value="1"/>
</dbReference>
<dbReference type="GO" id="GO:0006355">
    <property type="term" value="P:regulation of DNA-templated transcription"/>
    <property type="evidence" value="ECO:0007669"/>
    <property type="project" value="InterPro"/>
</dbReference>
<dbReference type="InterPro" id="IPR002197">
    <property type="entry name" value="HTH_Fis"/>
</dbReference>
<protein>
    <submittedName>
        <fullName evidence="8">PAS domain-containing protein</fullName>
    </submittedName>
</protein>
<evidence type="ECO:0000313" key="8">
    <source>
        <dbReference type="EMBL" id="HER44458.1"/>
    </source>
</evidence>
<dbReference type="PROSITE" id="PS00688">
    <property type="entry name" value="SIGMA54_INTERACT_3"/>
    <property type="match status" value="1"/>
</dbReference>
<dbReference type="PROSITE" id="PS50045">
    <property type="entry name" value="SIGMA54_INTERACT_4"/>
    <property type="match status" value="1"/>
</dbReference>
<dbReference type="PRINTS" id="PR01590">
    <property type="entry name" value="HTHFIS"/>
</dbReference>
<dbReference type="AlphaFoldDB" id="A0A7V2AWA9"/>
<gene>
    <name evidence="8" type="ORF">ENO08_08365</name>
</gene>